<evidence type="ECO:0000313" key="6">
    <source>
        <dbReference type="Proteomes" id="UP000186883"/>
    </source>
</evidence>
<evidence type="ECO:0000313" key="3">
    <source>
        <dbReference type="EMBL" id="KZB84114.1"/>
    </source>
</evidence>
<dbReference type="Pfam" id="PF01471">
    <property type="entry name" value="PG_binding_1"/>
    <property type="match status" value="1"/>
</dbReference>
<dbReference type="EMBL" id="LQCI01000017">
    <property type="protein sequence ID" value="KZB84114.1"/>
    <property type="molecule type" value="Genomic_DNA"/>
</dbReference>
<evidence type="ECO:0000313" key="5">
    <source>
        <dbReference type="Proteomes" id="UP000076321"/>
    </source>
</evidence>
<dbReference type="InterPro" id="IPR036366">
    <property type="entry name" value="PGBDSf"/>
</dbReference>
<dbReference type="EMBL" id="LOBU02000011">
    <property type="protein sequence ID" value="OKA08603.1"/>
    <property type="molecule type" value="Genomic_DNA"/>
</dbReference>
<gene>
    <name evidence="4" type="ORF">ATP06_0211310</name>
    <name evidence="3" type="ORF">AVL48_34215</name>
</gene>
<comment type="caution">
    <text evidence="3">The sequence shown here is derived from an EMBL/GenBank/DDBJ whole genome shotgun (WGS) entry which is preliminary data.</text>
</comment>
<dbReference type="Proteomes" id="UP000186883">
    <property type="component" value="Unassembled WGS sequence"/>
</dbReference>
<protein>
    <submittedName>
        <fullName evidence="3">Peptidoglycan-binding protein</fullName>
    </submittedName>
</protein>
<dbReference type="GO" id="GO:1990281">
    <property type="term" value="C:efflux pump complex"/>
    <property type="evidence" value="ECO:0007669"/>
    <property type="project" value="TreeGrafter"/>
</dbReference>
<feature type="domain" description="Peptidoglycan binding-like" evidence="2">
    <location>
        <begin position="133"/>
        <end position="184"/>
    </location>
</feature>
<dbReference type="AlphaFoldDB" id="A0A154MI28"/>
<dbReference type="Gene3D" id="1.10.101.10">
    <property type="entry name" value="PGBD-like superfamily/PGBD"/>
    <property type="match status" value="1"/>
</dbReference>
<proteinExistence type="predicted"/>
<dbReference type="OrthoDB" id="3268648at2"/>
<evidence type="ECO:0000313" key="4">
    <source>
        <dbReference type="EMBL" id="OKA08603.1"/>
    </source>
</evidence>
<dbReference type="GO" id="GO:0015562">
    <property type="term" value="F:efflux transmembrane transporter activity"/>
    <property type="evidence" value="ECO:0007669"/>
    <property type="project" value="TreeGrafter"/>
</dbReference>
<keyword evidence="1" id="KW-0812">Transmembrane</keyword>
<sequence>MPGQAHRTSARHAVNRRTGLVLGAVVVAVVGVGAFVVVGSGDSGGTAGTVAMPPATAEITRADLIRSKTVDGHFDYANRRAVKSPVEGTVTQAAEPGKTVERGQVLYKRDARPVVLLYGATPMFRDMTVGTLGPDVQQLKRNLRDLGRGKGLPADNKYDEATQAAVKSWQKALGVLEPTGDLGKGDLVFQPGAVRVVAADAALADQIGADKPVLTIASPKPVVRAKLDREDQVLAKPGTRVEVSLPDGATAGGQVTGTVKAEAGNGAEATPGTTGVEVEITLDDANAGSGDTTGTSSVKFIQESRKGVLTVPVEAIVALREGGYGLQIVRDTATTTVRVETGMSADGRIEITGDGLAEGMKVGAAKP</sequence>
<reference evidence="4 6" key="2">
    <citation type="submission" date="2016-11" db="EMBL/GenBank/DDBJ databases">
        <title>Genome sequencing of Amycolatopsis regifaucium.</title>
        <authorList>
            <person name="Mayilraj S."/>
            <person name="Kaur N."/>
        </authorList>
    </citation>
    <scope>NUCLEOTIDE SEQUENCE [LARGE SCALE GENOMIC DNA]</scope>
    <source>
        <strain evidence="4 6">GY080</strain>
    </source>
</reference>
<evidence type="ECO:0000259" key="2">
    <source>
        <dbReference type="Pfam" id="PF01471"/>
    </source>
</evidence>
<dbReference type="SUPFAM" id="SSF47090">
    <property type="entry name" value="PGBD-like"/>
    <property type="match status" value="1"/>
</dbReference>
<dbReference type="Proteomes" id="UP000076321">
    <property type="component" value="Unassembled WGS sequence"/>
</dbReference>
<dbReference type="InterPro" id="IPR036365">
    <property type="entry name" value="PGBD-like_sf"/>
</dbReference>
<dbReference type="Gene3D" id="2.40.420.20">
    <property type="match status" value="1"/>
</dbReference>
<dbReference type="PANTHER" id="PTHR30469">
    <property type="entry name" value="MULTIDRUG RESISTANCE PROTEIN MDTA"/>
    <property type="match status" value="1"/>
</dbReference>
<reference evidence="3 5" key="1">
    <citation type="submission" date="2015-12" db="EMBL/GenBank/DDBJ databases">
        <title>Amycolatopsis regifaucium genome sequencing and assembly.</title>
        <authorList>
            <person name="Mayilraj S."/>
        </authorList>
    </citation>
    <scope>NUCLEOTIDE SEQUENCE [LARGE SCALE GENOMIC DNA]</scope>
    <source>
        <strain evidence="3 5">GY080</strain>
    </source>
</reference>
<dbReference type="InterPro" id="IPR002477">
    <property type="entry name" value="Peptidoglycan-bd-like"/>
</dbReference>
<name>A0A154MI28_9PSEU</name>
<keyword evidence="1" id="KW-1133">Transmembrane helix</keyword>
<organism evidence="3 5">
    <name type="scientific">Amycolatopsis regifaucium</name>
    <dbReference type="NCBI Taxonomy" id="546365"/>
    <lineage>
        <taxon>Bacteria</taxon>
        <taxon>Bacillati</taxon>
        <taxon>Actinomycetota</taxon>
        <taxon>Actinomycetes</taxon>
        <taxon>Pseudonocardiales</taxon>
        <taxon>Pseudonocardiaceae</taxon>
        <taxon>Amycolatopsis</taxon>
    </lineage>
</organism>
<evidence type="ECO:0000256" key="1">
    <source>
        <dbReference type="SAM" id="Phobius"/>
    </source>
</evidence>
<keyword evidence="1" id="KW-0472">Membrane</keyword>
<accession>A0A154MI28</accession>
<keyword evidence="6" id="KW-1185">Reference proteome</keyword>
<feature type="transmembrane region" description="Helical" evidence="1">
    <location>
        <begin position="20"/>
        <end position="39"/>
    </location>
</feature>